<evidence type="ECO:0000256" key="1">
    <source>
        <dbReference type="ARBA" id="ARBA00006738"/>
    </source>
</evidence>
<protein>
    <recommendedName>
        <fullName evidence="2">UPF0102 protein EES38_11610</fullName>
    </recommendedName>
</protein>
<dbReference type="NCBIfam" id="NF009150">
    <property type="entry name" value="PRK12497.1-3"/>
    <property type="match status" value="1"/>
</dbReference>
<evidence type="ECO:0000256" key="2">
    <source>
        <dbReference type="HAMAP-Rule" id="MF_00048"/>
    </source>
</evidence>
<comment type="caution">
    <text evidence="3">The sequence shown here is derived from an EMBL/GenBank/DDBJ whole genome shotgun (WGS) entry which is preliminary data.</text>
</comment>
<dbReference type="NCBIfam" id="TIGR00252">
    <property type="entry name" value="YraN family protein"/>
    <property type="match status" value="1"/>
</dbReference>
<dbReference type="Gene3D" id="3.40.1350.10">
    <property type="match status" value="1"/>
</dbReference>
<dbReference type="PANTHER" id="PTHR34039">
    <property type="entry name" value="UPF0102 PROTEIN YRAN"/>
    <property type="match status" value="1"/>
</dbReference>
<dbReference type="HAMAP" id="MF_00048">
    <property type="entry name" value="UPF0102"/>
    <property type="match status" value="1"/>
</dbReference>
<dbReference type="AlphaFoldDB" id="A0A3N9TFE1"/>
<dbReference type="InterPro" id="IPR011335">
    <property type="entry name" value="Restrct_endonuc-II-like"/>
</dbReference>
<accession>A0A3N9TFE1</accession>
<dbReference type="PANTHER" id="PTHR34039:SF1">
    <property type="entry name" value="UPF0102 PROTEIN YRAN"/>
    <property type="match status" value="1"/>
</dbReference>
<proteinExistence type="inferred from homology"/>
<organism evidence="3 4">
    <name type="scientific">Vibrio viridaestus</name>
    <dbReference type="NCBI Taxonomy" id="2487322"/>
    <lineage>
        <taxon>Bacteria</taxon>
        <taxon>Pseudomonadati</taxon>
        <taxon>Pseudomonadota</taxon>
        <taxon>Gammaproteobacteria</taxon>
        <taxon>Vibrionales</taxon>
        <taxon>Vibrionaceae</taxon>
        <taxon>Vibrio</taxon>
    </lineage>
</organism>
<evidence type="ECO:0000313" key="4">
    <source>
        <dbReference type="Proteomes" id="UP000281112"/>
    </source>
</evidence>
<evidence type="ECO:0000313" key="3">
    <source>
        <dbReference type="EMBL" id="RQW62958.1"/>
    </source>
</evidence>
<keyword evidence="4" id="KW-1185">Reference proteome</keyword>
<dbReference type="CDD" id="cd20736">
    <property type="entry name" value="PoNe_Nuclease"/>
    <property type="match status" value="1"/>
</dbReference>
<dbReference type="InterPro" id="IPR011856">
    <property type="entry name" value="tRNA_endonuc-like_dom_sf"/>
</dbReference>
<dbReference type="Pfam" id="PF02021">
    <property type="entry name" value="UPF0102"/>
    <property type="match status" value="1"/>
</dbReference>
<dbReference type="GO" id="GO:0003676">
    <property type="term" value="F:nucleic acid binding"/>
    <property type="evidence" value="ECO:0007669"/>
    <property type="project" value="InterPro"/>
</dbReference>
<dbReference type="EMBL" id="RJVQ01000004">
    <property type="protein sequence ID" value="RQW62958.1"/>
    <property type="molecule type" value="Genomic_DNA"/>
</dbReference>
<dbReference type="Proteomes" id="UP000281112">
    <property type="component" value="Unassembled WGS sequence"/>
</dbReference>
<dbReference type="OrthoDB" id="9794876at2"/>
<name>A0A3N9TFE1_9VIBR</name>
<dbReference type="RefSeq" id="WP_124937358.1">
    <property type="nucleotide sequence ID" value="NZ_RJVQ01000004.1"/>
</dbReference>
<gene>
    <name evidence="3" type="ORF">EES38_11610</name>
</gene>
<sequence length="123" mass="14266">MKLFSSTKSIGSKYEDLASSYLKKFGMKLVEQNFHCRGGELDLVMLDNQVIVFVEVKYRKSQEHGHAAEAVTPAKRKKLIKSSTVWLLKHGYSYYDTEFRFDVVAIHDDGQRIEWFKNAITQD</sequence>
<comment type="similarity">
    <text evidence="1 2">Belongs to the UPF0102 family.</text>
</comment>
<dbReference type="InterPro" id="IPR003509">
    <property type="entry name" value="UPF0102_YraN-like"/>
</dbReference>
<reference evidence="3 4" key="1">
    <citation type="submission" date="2018-11" db="EMBL/GenBank/DDBJ databases">
        <title>Vibrio LJC006 sp. nov., isolated from seawater during the bloom of the enteromorpha.</title>
        <authorList>
            <person name="Liang J."/>
        </authorList>
    </citation>
    <scope>NUCLEOTIDE SEQUENCE [LARGE SCALE GENOMIC DNA]</scope>
    <source>
        <strain evidence="3 4">LJC006</strain>
    </source>
</reference>
<dbReference type="SUPFAM" id="SSF52980">
    <property type="entry name" value="Restriction endonuclease-like"/>
    <property type="match status" value="1"/>
</dbReference>